<dbReference type="PANTHER" id="PTHR36932">
    <property type="entry name" value="CAPSULAR POLYSACCHARIDE BIOSYNTHESIS PROTEIN"/>
    <property type="match status" value="1"/>
</dbReference>
<proteinExistence type="predicted"/>
<dbReference type="STRING" id="445710.ATSB10_35380"/>
<gene>
    <name evidence="1" type="ORF">ATSB10_35380</name>
</gene>
<keyword evidence="2" id="KW-1185">Reference proteome</keyword>
<organism evidence="1 2">
    <name type="scientific">Dyella thiooxydans</name>
    <dbReference type="NCBI Taxonomy" id="445710"/>
    <lineage>
        <taxon>Bacteria</taxon>
        <taxon>Pseudomonadati</taxon>
        <taxon>Pseudomonadota</taxon>
        <taxon>Gammaproteobacteria</taxon>
        <taxon>Lysobacterales</taxon>
        <taxon>Rhodanobacteraceae</taxon>
        <taxon>Dyella</taxon>
    </lineage>
</organism>
<dbReference type="AlphaFoldDB" id="A0A160N5U0"/>
<dbReference type="Proteomes" id="UP000077255">
    <property type="component" value="Chromosome"/>
</dbReference>
<evidence type="ECO:0008006" key="3">
    <source>
        <dbReference type="Google" id="ProtNLM"/>
    </source>
</evidence>
<dbReference type="SUPFAM" id="SSF56801">
    <property type="entry name" value="Acetyl-CoA synthetase-like"/>
    <property type="match status" value="1"/>
</dbReference>
<evidence type="ECO:0000313" key="2">
    <source>
        <dbReference type="Proteomes" id="UP000077255"/>
    </source>
</evidence>
<name>A0A160N5U0_9GAMM</name>
<dbReference type="RefSeq" id="WP_063673962.1">
    <property type="nucleotide sequence ID" value="NZ_CP014841.1"/>
</dbReference>
<dbReference type="PANTHER" id="PTHR36932:SF1">
    <property type="entry name" value="CAPSULAR POLYSACCHARIDE BIOSYNTHESIS PROTEIN"/>
    <property type="match status" value="1"/>
</dbReference>
<evidence type="ECO:0000313" key="1">
    <source>
        <dbReference type="EMBL" id="AND70992.1"/>
    </source>
</evidence>
<reference evidence="1 2" key="1">
    <citation type="submission" date="2016-02" db="EMBL/GenBank/DDBJ databases">
        <title>Complete genome sequencing and analysis of ATSB10, Dyella thiooxydans isolated from rhizosphere soil of sunflower (Helianthus annuus L.).</title>
        <authorList>
            <person name="Lee Y."/>
            <person name="Hwangbo K."/>
            <person name="Chung H."/>
            <person name="Yoo J."/>
            <person name="Kim K.Y."/>
            <person name="Sa T.M."/>
            <person name="Um Y."/>
            <person name="Madhaiyan M."/>
        </authorList>
    </citation>
    <scope>NUCLEOTIDE SEQUENCE [LARGE SCALE GENOMIC DNA]</scope>
    <source>
        <strain evidence="1 2">ATSB10</strain>
    </source>
</reference>
<dbReference type="KEGG" id="dtx:ATSB10_35380"/>
<dbReference type="EMBL" id="CP014841">
    <property type="protein sequence ID" value="AND70992.1"/>
    <property type="molecule type" value="Genomic_DNA"/>
</dbReference>
<dbReference type="InterPro" id="IPR042099">
    <property type="entry name" value="ANL_N_sf"/>
</dbReference>
<dbReference type="OrthoDB" id="580775at2"/>
<protein>
    <recommendedName>
        <fullName evidence="3">Polysaccharide biosynthesis protein</fullName>
    </recommendedName>
</protein>
<sequence length="462" mass="51752">MSAPVFARIYEAAFRHVLFPAYESGLRRRHTLRWLAGYERDQWLSADEVQALQWQRLKALLEHCYREVPFYRERFKTIGATPDDIRSRADYARLPRLTKADIRAHFAELQAPSLAGQMVYKATGGSTGEPLRFGCDRGSNDRRTAVMWRGYGWAGARMGRRTLYLWGGAVGQPSRAKLLKDRLYNAAFARRMLDSFGMSEATMADYATAIDRYRPEIIVSYVGPLVRLAEWMLATGRRVHAPVAILGAAEALHEFQRELLERAFGCPAFNTYGCREFMLVAAECEHRQGLHVNADHLLVELEPMPGGHGPAEVVVTDLFNYGMPFLRYANGDAATPSERTCVCGRGLPLVERVDGRVLDAIRTPAGHVLPGEFFPHMLKDVPGVERFQLVQRRLDRLDLSIVRTDGFDEASLAYIRREVGKKLGDSVALDVHFVDDIPLTPSGKLRVTVSELPPGAHATGAP</sequence>
<accession>A0A160N5U0</accession>
<dbReference type="InterPro" id="IPR053158">
    <property type="entry name" value="CapK_Type1_Caps_Biosynth"/>
</dbReference>
<dbReference type="Gene3D" id="3.40.50.12780">
    <property type="entry name" value="N-terminal domain of ligase-like"/>
    <property type="match status" value="1"/>
</dbReference>
<dbReference type="PATRIC" id="fig|445710.3.peg.3537"/>